<dbReference type="Pfam" id="PF09812">
    <property type="entry name" value="MRP-L28"/>
    <property type="match status" value="1"/>
</dbReference>
<evidence type="ECO:0000313" key="10">
    <source>
        <dbReference type="EMBL" id="PVD27611.1"/>
    </source>
</evidence>
<reference evidence="10 11" key="1">
    <citation type="submission" date="2018-04" db="EMBL/GenBank/DDBJ databases">
        <title>The genome of golden apple snail Pomacea canaliculata provides insight into stress tolerance and invasive adaptation.</title>
        <authorList>
            <person name="Liu C."/>
            <person name="Liu B."/>
            <person name="Ren Y."/>
            <person name="Zhang Y."/>
            <person name="Wang H."/>
            <person name="Li S."/>
            <person name="Jiang F."/>
            <person name="Yin L."/>
            <person name="Zhang G."/>
            <person name="Qian W."/>
            <person name="Fan W."/>
        </authorList>
    </citation>
    <scope>NUCLEOTIDE SEQUENCE [LARGE SCALE GENOMIC DNA]</scope>
    <source>
        <strain evidence="10">SZHN2017</strain>
        <tissue evidence="10">Muscle</tissue>
    </source>
</reference>
<comment type="subcellular location">
    <subcellularLocation>
        <location evidence="1">Mitochondrion</location>
    </subcellularLocation>
</comment>
<dbReference type="PANTHER" id="PTHR13359">
    <property type="entry name" value="39S RIBOSOMAL PROTEIN L40, MITOCHONDRIAL"/>
    <property type="match status" value="1"/>
</dbReference>
<gene>
    <name evidence="10" type="ORF">C0Q70_12775</name>
</gene>
<protein>
    <recommendedName>
        <fullName evidence="7">Large ribosomal subunit protein mL40</fullName>
    </recommendedName>
    <alternativeName>
        <fullName evidence="8">39S ribosomal protein L40, mitochondrial</fullName>
    </alternativeName>
</protein>
<dbReference type="STRING" id="400727.A0A2T7P2G9"/>
<accession>A0A2T7P2G9</accession>
<evidence type="ECO:0000256" key="7">
    <source>
        <dbReference type="ARBA" id="ARBA00035192"/>
    </source>
</evidence>
<evidence type="ECO:0000256" key="4">
    <source>
        <dbReference type="ARBA" id="ARBA00022980"/>
    </source>
</evidence>
<comment type="caution">
    <text evidence="10">The sequence shown here is derived from an EMBL/GenBank/DDBJ whole genome shotgun (WGS) entry which is preliminary data.</text>
</comment>
<organism evidence="10 11">
    <name type="scientific">Pomacea canaliculata</name>
    <name type="common">Golden apple snail</name>
    <dbReference type="NCBI Taxonomy" id="400727"/>
    <lineage>
        <taxon>Eukaryota</taxon>
        <taxon>Metazoa</taxon>
        <taxon>Spiralia</taxon>
        <taxon>Lophotrochozoa</taxon>
        <taxon>Mollusca</taxon>
        <taxon>Gastropoda</taxon>
        <taxon>Caenogastropoda</taxon>
        <taxon>Architaenioglossa</taxon>
        <taxon>Ampullarioidea</taxon>
        <taxon>Ampullariidae</taxon>
        <taxon>Pomacea</taxon>
    </lineage>
</organism>
<dbReference type="InterPro" id="IPR039145">
    <property type="entry name" value="Ribosomal_mL40_metazoa/plant"/>
</dbReference>
<evidence type="ECO:0000313" key="11">
    <source>
        <dbReference type="Proteomes" id="UP000245119"/>
    </source>
</evidence>
<evidence type="ECO:0000256" key="3">
    <source>
        <dbReference type="ARBA" id="ARBA00022946"/>
    </source>
</evidence>
<dbReference type="AlphaFoldDB" id="A0A2T7P2G9"/>
<sequence>MKKKRKLDPAIAQAREMKRRKKIEKQMKRLEKYGRRLKPIDEIEGEPKLKRELTLRARELPPLTQEETESHALLQKQWARYKFRQFVQEVHAISSILQEQDRALEELRFESPELYQMAIQVDDKLIPFSFKGPTKTPPIKGYEAQDGEYIDTTKTFD</sequence>
<dbReference type="Proteomes" id="UP000245119">
    <property type="component" value="Linkage Group LG7"/>
</dbReference>
<feature type="region of interest" description="Disordered" evidence="9">
    <location>
        <begin position="133"/>
        <end position="157"/>
    </location>
</feature>
<comment type="similarity">
    <text evidence="2">Belongs to the mitochondrion-specific ribosomal protein mL40 family.</text>
</comment>
<dbReference type="InterPro" id="IPR019192">
    <property type="entry name" value="Ribosomal_mL40"/>
</dbReference>
<keyword evidence="6" id="KW-0687">Ribonucleoprotein</keyword>
<dbReference type="GO" id="GO:0005762">
    <property type="term" value="C:mitochondrial large ribosomal subunit"/>
    <property type="evidence" value="ECO:0007669"/>
    <property type="project" value="InterPro"/>
</dbReference>
<dbReference type="Gene3D" id="6.10.250.3440">
    <property type="match status" value="1"/>
</dbReference>
<dbReference type="FunFam" id="6.10.250.3440:FF:000001">
    <property type="entry name" value="Mitochondrial ribosomal protein L40"/>
    <property type="match status" value="1"/>
</dbReference>
<name>A0A2T7P2G9_POMCA</name>
<evidence type="ECO:0000256" key="1">
    <source>
        <dbReference type="ARBA" id="ARBA00004173"/>
    </source>
</evidence>
<evidence type="ECO:0000256" key="6">
    <source>
        <dbReference type="ARBA" id="ARBA00023274"/>
    </source>
</evidence>
<keyword evidence="3" id="KW-0809">Transit peptide</keyword>
<proteinExistence type="inferred from homology"/>
<keyword evidence="11" id="KW-1185">Reference proteome</keyword>
<evidence type="ECO:0000256" key="8">
    <source>
        <dbReference type="ARBA" id="ARBA00083752"/>
    </source>
</evidence>
<evidence type="ECO:0000256" key="5">
    <source>
        <dbReference type="ARBA" id="ARBA00023128"/>
    </source>
</evidence>
<evidence type="ECO:0000256" key="2">
    <source>
        <dbReference type="ARBA" id="ARBA00009360"/>
    </source>
</evidence>
<evidence type="ECO:0000256" key="9">
    <source>
        <dbReference type="SAM" id="MobiDB-lite"/>
    </source>
</evidence>
<keyword evidence="4" id="KW-0689">Ribosomal protein</keyword>
<dbReference type="PANTHER" id="PTHR13359:SF2">
    <property type="entry name" value="LARGE RIBOSOMAL SUBUNIT PROTEIN ML40"/>
    <property type="match status" value="1"/>
</dbReference>
<dbReference type="EMBL" id="PZQS01000007">
    <property type="protein sequence ID" value="PVD27611.1"/>
    <property type="molecule type" value="Genomic_DNA"/>
</dbReference>
<keyword evidence="5" id="KW-0496">Mitochondrion</keyword>
<dbReference type="OrthoDB" id="5977625at2759"/>